<comment type="caution">
    <text evidence="1">The sequence shown here is derived from an EMBL/GenBank/DDBJ whole genome shotgun (WGS) entry which is preliminary data.</text>
</comment>
<sequence>MVRVEEEDTFKTVISDKQHQASVLQLAEKGDDVEGNKTKGKKQKVNLTGKATEEGEELFGKENEKALQHPFVREEFLNKAAVNAPVQQGQHSLIPMAANLLVLEADGTMDERCSNMSHEIESIVEDSEGLMQDRLQAHNEALSKENPIVNKATEEYNINIQRQPIFLSGPVVIGSKSKWRASQLEGINLQVELDPRSQRKSLRSQLYEDCMSSGEGEVPNTQERLQNLVQSELNITKEAGRRLGVEFSELDSRMMKNMIESETNKFFIVSLECLSFFSPGGFEPCGVCFLGVSRLPYSCSFHLQSLESLPAAANVLAMLTGCFFSSSYQLPWEGYEVSAIGKTMRL</sequence>
<reference evidence="1" key="1">
    <citation type="submission" date="2020-08" db="EMBL/GenBank/DDBJ databases">
        <title>Plant Genome Project.</title>
        <authorList>
            <person name="Zhang R.-G."/>
        </authorList>
    </citation>
    <scope>NUCLEOTIDE SEQUENCE</scope>
    <source>
        <strain evidence="1">WSP0</strain>
        <tissue evidence="1">Leaf</tissue>
    </source>
</reference>
<protein>
    <submittedName>
        <fullName evidence="1">Uncharacterized protein</fullName>
    </submittedName>
</protein>
<evidence type="ECO:0000313" key="2">
    <source>
        <dbReference type="Proteomes" id="UP000823749"/>
    </source>
</evidence>
<gene>
    <name evidence="1" type="ORF">RHGRI_021308</name>
</gene>
<name>A0AAV6JQ31_9ERIC</name>
<dbReference type="AlphaFoldDB" id="A0AAV6JQ31"/>
<proteinExistence type="predicted"/>
<dbReference type="Proteomes" id="UP000823749">
    <property type="component" value="Chromosome 7"/>
</dbReference>
<keyword evidence="2" id="KW-1185">Reference proteome</keyword>
<evidence type="ECO:0000313" key="1">
    <source>
        <dbReference type="EMBL" id="KAG5541440.1"/>
    </source>
</evidence>
<organism evidence="1 2">
    <name type="scientific">Rhododendron griersonianum</name>
    <dbReference type="NCBI Taxonomy" id="479676"/>
    <lineage>
        <taxon>Eukaryota</taxon>
        <taxon>Viridiplantae</taxon>
        <taxon>Streptophyta</taxon>
        <taxon>Embryophyta</taxon>
        <taxon>Tracheophyta</taxon>
        <taxon>Spermatophyta</taxon>
        <taxon>Magnoliopsida</taxon>
        <taxon>eudicotyledons</taxon>
        <taxon>Gunneridae</taxon>
        <taxon>Pentapetalae</taxon>
        <taxon>asterids</taxon>
        <taxon>Ericales</taxon>
        <taxon>Ericaceae</taxon>
        <taxon>Ericoideae</taxon>
        <taxon>Rhodoreae</taxon>
        <taxon>Rhododendron</taxon>
    </lineage>
</organism>
<dbReference type="EMBL" id="JACTNZ010000007">
    <property type="protein sequence ID" value="KAG5541440.1"/>
    <property type="molecule type" value="Genomic_DNA"/>
</dbReference>
<accession>A0AAV6JQ31</accession>